<accession>A0A165ZZU7</accession>
<dbReference type="InParanoid" id="A0A165ZZU7"/>
<evidence type="ECO:0000313" key="1">
    <source>
        <dbReference type="EMBL" id="KZV87249.1"/>
    </source>
</evidence>
<organism evidence="1 2">
    <name type="scientific">Exidia glandulosa HHB12029</name>
    <dbReference type="NCBI Taxonomy" id="1314781"/>
    <lineage>
        <taxon>Eukaryota</taxon>
        <taxon>Fungi</taxon>
        <taxon>Dikarya</taxon>
        <taxon>Basidiomycota</taxon>
        <taxon>Agaricomycotina</taxon>
        <taxon>Agaricomycetes</taxon>
        <taxon>Auriculariales</taxon>
        <taxon>Exidiaceae</taxon>
        <taxon>Exidia</taxon>
    </lineage>
</organism>
<gene>
    <name evidence="1" type="ORF">EXIGLDRAFT_697739</name>
</gene>
<reference evidence="1 2" key="1">
    <citation type="journal article" date="2016" name="Mol. Biol. Evol.">
        <title>Comparative Genomics of Early-Diverging Mushroom-Forming Fungi Provides Insights into the Origins of Lignocellulose Decay Capabilities.</title>
        <authorList>
            <person name="Nagy L.G."/>
            <person name="Riley R."/>
            <person name="Tritt A."/>
            <person name="Adam C."/>
            <person name="Daum C."/>
            <person name="Floudas D."/>
            <person name="Sun H."/>
            <person name="Yadav J.S."/>
            <person name="Pangilinan J."/>
            <person name="Larsson K.H."/>
            <person name="Matsuura K."/>
            <person name="Barry K."/>
            <person name="Labutti K."/>
            <person name="Kuo R."/>
            <person name="Ohm R.A."/>
            <person name="Bhattacharya S.S."/>
            <person name="Shirouzu T."/>
            <person name="Yoshinaga Y."/>
            <person name="Martin F.M."/>
            <person name="Grigoriev I.V."/>
            <person name="Hibbett D.S."/>
        </authorList>
    </citation>
    <scope>NUCLEOTIDE SEQUENCE [LARGE SCALE GENOMIC DNA]</scope>
    <source>
        <strain evidence="1 2">HHB12029</strain>
    </source>
</reference>
<keyword evidence="2" id="KW-1185">Reference proteome</keyword>
<evidence type="ECO:0000313" key="2">
    <source>
        <dbReference type="Proteomes" id="UP000077266"/>
    </source>
</evidence>
<sequence>MFPVQVVITAGTTRSESADSKRRSVARETLHEALKPSCAACLSITFTVKAVANSFRWDSSFTLTSNNHVRTTWRSGPGVPEQRDQCALSQLTQCHAEEEHTTKGAVVFLHSKPASRITYLFGASFKDRQFLGTRPRDEAVQLRWGDRSHGQVLRYAYLVFSVPRESEVDRGTFTSVDSGVGRGH</sequence>
<proteinExistence type="predicted"/>
<dbReference type="AlphaFoldDB" id="A0A165ZZU7"/>
<dbReference type="EMBL" id="KV426131">
    <property type="protein sequence ID" value="KZV87249.1"/>
    <property type="molecule type" value="Genomic_DNA"/>
</dbReference>
<dbReference type="Proteomes" id="UP000077266">
    <property type="component" value="Unassembled WGS sequence"/>
</dbReference>
<protein>
    <submittedName>
        <fullName evidence="1">Uncharacterized protein</fullName>
    </submittedName>
</protein>
<name>A0A165ZZU7_EXIGL</name>